<dbReference type="Proteomes" id="UP001556617">
    <property type="component" value="Unassembled WGS sequence"/>
</dbReference>
<keyword evidence="2 4" id="KW-0503">Monooxygenase</keyword>
<dbReference type="InterPro" id="IPR011251">
    <property type="entry name" value="Luciferase-like_dom"/>
</dbReference>
<keyword evidence="1 4" id="KW-0560">Oxidoreductase</keyword>
<comment type="caution">
    <text evidence="4">The sequence shown here is derived from an EMBL/GenBank/DDBJ whole genome shotgun (WGS) entry which is preliminary data.</text>
</comment>
<name>A0ABV3S4F4_9LACO</name>
<dbReference type="Pfam" id="PF00296">
    <property type="entry name" value="Bac_luciferase"/>
    <property type="match status" value="1"/>
</dbReference>
<dbReference type="PANTHER" id="PTHR30137:SF8">
    <property type="entry name" value="BLR5498 PROTEIN"/>
    <property type="match status" value="1"/>
</dbReference>
<proteinExistence type="predicted"/>
<keyword evidence="5" id="KW-1185">Reference proteome</keyword>
<reference evidence="4 5" key="1">
    <citation type="submission" date="2024-07" db="EMBL/GenBank/DDBJ databases">
        <authorList>
            <person name="Yun M."/>
        </authorList>
    </citation>
    <scope>NUCLEOTIDE SEQUENCE [LARGE SCALE GENOMIC DNA]</scope>
    <source>
        <strain evidence="4 5">MS01</strain>
    </source>
</reference>
<evidence type="ECO:0000256" key="1">
    <source>
        <dbReference type="ARBA" id="ARBA00023002"/>
    </source>
</evidence>
<gene>
    <name evidence="4" type="ORF">AB3K24_05125</name>
</gene>
<dbReference type="RefSeq" id="WP_367974120.1">
    <property type="nucleotide sequence ID" value="NZ_JBFPEQ010000001.1"/>
</dbReference>
<dbReference type="SUPFAM" id="SSF51679">
    <property type="entry name" value="Bacterial luciferase-like"/>
    <property type="match status" value="1"/>
</dbReference>
<evidence type="ECO:0000256" key="2">
    <source>
        <dbReference type="ARBA" id="ARBA00023033"/>
    </source>
</evidence>
<evidence type="ECO:0000313" key="5">
    <source>
        <dbReference type="Proteomes" id="UP001556617"/>
    </source>
</evidence>
<sequence length="351" mass="38766">MAAKKEVLFGLDTFGDIPKDNTGKLMTYAGALKQVVKEIELADAVGVDVVALGEHHREEFAISSPEVVLASVATHTKRIKLASGVTVLSSDDPVRVFERFATLDGLSDGRAQVILGRGSFTESFPLFGFDLKDYDALFEEKIALFSKLLEEKEFSWEGHFTQSLVNTNVFPKTASSSLDTWVGVGGSPESIIRAARYQFPVMLAIIGGSPENFKSYVALYQQALKKFGFPVNKVGMHSHGFIADTQEEAVEIAWSNIKLSFDKIGVTRGWAPMSREQFENEMQYGSMYVGTPEVVAKKIANSIITLNVDRFDLVYGAGEQTTSAREHMIKLYGEKVIPRVKAILLENSHEH</sequence>
<evidence type="ECO:0000313" key="4">
    <source>
        <dbReference type="EMBL" id="MEX0380729.1"/>
    </source>
</evidence>
<protein>
    <submittedName>
        <fullName evidence="4">Atu2307/SP_0267 family LLM class monooxygenase</fullName>
        <ecNumber evidence="4">1.-.-.-</ecNumber>
    </submittedName>
</protein>
<feature type="domain" description="Luciferase-like" evidence="3">
    <location>
        <begin position="21"/>
        <end position="301"/>
    </location>
</feature>
<dbReference type="NCBIfam" id="TIGR03858">
    <property type="entry name" value="LLM_2I7G"/>
    <property type="match status" value="1"/>
</dbReference>
<dbReference type="PANTHER" id="PTHR30137">
    <property type="entry name" value="LUCIFERASE-LIKE MONOOXYGENASE"/>
    <property type="match status" value="1"/>
</dbReference>
<evidence type="ECO:0000259" key="3">
    <source>
        <dbReference type="Pfam" id="PF00296"/>
    </source>
</evidence>
<dbReference type="InterPro" id="IPR036661">
    <property type="entry name" value="Luciferase-like_sf"/>
</dbReference>
<accession>A0ABV3S4F4</accession>
<dbReference type="GO" id="GO:0004497">
    <property type="term" value="F:monooxygenase activity"/>
    <property type="evidence" value="ECO:0007669"/>
    <property type="project" value="UniProtKB-KW"/>
</dbReference>
<dbReference type="InterPro" id="IPR050766">
    <property type="entry name" value="Bact_Lucif_Oxidored"/>
</dbReference>
<dbReference type="Gene3D" id="3.20.20.30">
    <property type="entry name" value="Luciferase-like domain"/>
    <property type="match status" value="1"/>
</dbReference>
<dbReference type="InterPro" id="IPR022290">
    <property type="entry name" value="LLM_Atu2307-like"/>
</dbReference>
<dbReference type="EMBL" id="JBFPER010000001">
    <property type="protein sequence ID" value="MEX0380729.1"/>
    <property type="molecule type" value="Genomic_DNA"/>
</dbReference>
<dbReference type="EC" id="1.-.-.-" evidence="4"/>
<organism evidence="4 5">
    <name type="scientific">Leuconostoc aquikimchii</name>
    <dbReference type="NCBI Taxonomy" id="3236804"/>
    <lineage>
        <taxon>Bacteria</taxon>
        <taxon>Bacillati</taxon>
        <taxon>Bacillota</taxon>
        <taxon>Bacilli</taxon>
        <taxon>Lactobacillales</taxon>
        <taxon>Lactobacillaceae</taxon>
        <taxon>Leuconostoc</taxon>
    </lineage>
</organism>